<dbReference type="GO" id="GO:0031119">
    <property type="term" value="P:tRNA pseudouridine synthesis"/>
    <property type="evidence" value="ECO:0007669"/>
    <property type="project" value="UniProtKB-UniRule"/>
</dbReference>
<dbReference type="GO" id="GO:0160147">
    <property type="term" value="F:tRNA pseudouridine(38-40) synthase activity"/>
    <property type="evidence" value="ECO:0007669"/>
    <property type="project" value="UniProtKB-EC"/>
</dbReference>
<dbReference type="AlphaFoldDB" id="A0A8J2ZY11"/>
<evidence type="ECO:0000256" key="5">
    <source>
        <dbReference type="PIRSR" id="PIRSR001430-1"/>
    </source>
</evidence>
<reference evidence="9" key="1">
    <citation type="journal article" date="2014" name="Int. J. Syst. Evol. Microbiol.">
        <title>Complete genome sequence of Corynebacterium casei LMG S-19264T (=DSM 44701T), isolated from a smear-ripened cheese.</title>
        <authorList>
            <consortium name="US DOE Joint Genome Institute (JGI-PGF)"/>
            <person name="Walter F."/>
            <person name="Albersmeier A."/>
            <person name="Kalinowski J."/>
            <person name="Ruckert C."/>
        </authorList>
    </citation>
    <scope>NUCLEOTIDE SEQUENCE</scope>
    <source>
        <strain evidence="9">CGMCC 1.12777</strain>
    </source>
</reference>
<evidence type="ECO:0000256" key="4">
    <source>
        <dbReference type="HAMAP-Rule" id="MF_00171"/>
    </source>
</evidence>
<dbReference type="InterPro" id="IPR020097">
    <property type="entry name" value="PsdUridine_synth_TruA_a/b_dom"/>
</dbReference>
<name>A0A8J2ZY11_9BACL</name>
<dbReference type="FunFam" id="3.30.70.580:FF:000001">
    <property type="entry name" value="tRNA pseudouridine synthase A"/>
    <property type="match status" value="1"/>
</dbReference>
<comment type="function">
    <text evidence="4">Formation of pseudouridine at positions 38, 39 and 40 in the anticodon stem and loop of transfer RNAs.</text>
</comment>
<feature type="domain" description="Pseudouridine synthase I TruA alpha/beta" evidence="8">
    <location>
        <begin position="9"/>
        <end position="105"/>
    </location>
</feature>
<dbReference type="PANTHER" id="PTHR11142">
    <property type="entry name" value="PSEUDOURIDYLATE SYNTHASE"/>
    <property type="match status" value="1"/>
</dbReference>
<sequence length="245" mass="28184">MTRWKCTISYDGTQFSGYQVQPNKRTVQQEIETALQKMHKGKQMRITASGRTDAGVHAAGQVIHFDSPLSIPEDNWQRALNTLVPSDIHIKTVERVSDDFHARFDVKKKEYRYRILHRPERDLFRRLYTYHVPVPLDISVMQKAAKYILGTHDFTSFCASGTQVKDKVRTVFDVQIHVEDDEICIHMIGNGFLYQMVRIAVGNLLTVGRGEAEPEEIKSILEARDRRQAYATAPAQGLYLWQVGY</sequence>
<evidence type="ECO:0000256" key="1">
    <source>
        <dbReference type="ARBA" id="ARBA00009375"/>
    </source>
</evidence>
<dbReference type="InterPro" id="IPR020095">
    <property type="entry name" value="PsdUridine_synth_TruA_C"/>
</dbReference>
<dbReference type="PIRSF" id="PIRSF001430">
    <property type="entry name" value="tRNA_psdUrid_synth"/>
    <property type="match status" value="1"/>
</dbReference>
<evidence type="ECO:0000256" key="2">
    <source>
        <dbReference type="ARBA" id="ARBA00022694"/>
    </source>
</evidence>
<dbReference type="InterPro" id="IPR020103">
    <property type="entry name" value="PsdUridine_synth_cat_dom_sf"/>
</dbReference>
<evidence type="ECO:0000256" key="3">
    <source>
        <dbReference type="ARBA" id="ARBA00023235"/>
    </source>
</evidence>
<dbReference type="SUPFAM" id="SSF55120">
    <property type="entry name" value="Pseudouridine synthase"/>
    <property type="match status" value="1"/>
</dbReference>
<evidence type="ECO:0000313" key="10">
    <source>
        <dbReference type="Proteomes" id="UP000656813"/>
    </source>
</evidence>
<evidence type="ECO:0000256" key="6">
    <source>
        <dbReference type="PIRSR" id="PIRSR001430-2"/>
    </source>
</evidence>
<evidence type="ECO:0000259" key="8">
    <source>
        <dbReference type="Pfam" id="PF01416"/>
    </source>
</evidence>
<dbReference type="InterPro" id="IPR001406">
    <property type="entry name" value="PsdUridine_synth_TruA"/>
</dbReference>
<comment type="caution">
    <text evidence="4">Lacks conserved residue(s) required for the propagation of feature annotation.</text>
</comment>
<feature type="active site" description="Nucleophile" evidence="4 5">
    <location>
        <position position="53"/>
    </location>
</feature>
<feature type="binding site" evidence="4 6">
    <location>
        <position position="111"/>
    </location>
    <ligand>
        <name>substrate</name>
    </ligand>
</feature>
<dbReference type="InterPro" id="IPR020094">
    <property type="entry name" value="TruA/RsuA/RluB/E/F_N"/>
</dbReference>
<comment type="similarity">
    <text evidence="1 4 7">Belongs to the tRNA pseudouridine synthase TruA family.</text>
</comment>
<comment type="caution">
    <text evidence="9">The sequence shown here is derived from an EMBL/GenBank/DDBJ whole genome shotgun (WGS) entry which is preliminary data.</text>
</comment>
<keyword evidence="3 4" id="KW-0413">Isomerase</keyword>
<feature type="domain" description="Pseudouridine synthase I TruA alpha/beta" evidence="8">
    <location>
        <begin position="144"/>
        <end position="245"/>
    </location>
</feature>
<dbReference type="Gene3D" id="3.30.70.660">
    <property type="entry name" value="Pseudouridine synthase I, catalytic domain, C-terminal subdomain"/>
    <property type="match status" value="1"/>
</dbReference>
<accession>A0A8J2ZY11</accession>
<dbReference type="NCBIfam" id="TIGR00071">
    <property type="entry name" value="hisT_truA"/>
    <property type="match status" value="1"/>
</dbReference>
<protein>
    <recommendedName>
        <fullName evidence="4">tRNA pseudouridine synthase A</fullName>
        <ecNumber evidence="4">5.4.99.12</ecNumber>
    </recommendedName>
    <alternativeName>
        <fullName evidence="4">tRNA pseudouridine(38-40) synthase</fullName>
    </alternativeName>
    <alternativeName>
        <fullName evidence="4">tRNA pseudouridylate synthase I</fullName>
    </alternativeName>
    <alternativeName>
        <fullName evidence="4">tRNA-uridine isomerase I</fullName>
    </alternativeName>
</protein>
<dbReference type="Gene3D" id="3.30.70.580">
    <property type="entry name" value="Pseudouridine synthase I, catalytic domain, N-terminal subdomain"/>
    <property type="match status" value="1"/>
</dbReference>
<dbReference type="HAMAP" id="MF_00171">
    <property type="entry name" value="TruA"/>
    <property type="match status" value="1"/>
</dbReference>
<evidence type="ECO:0000313" key="9">
    <source>
        <dbReference type="EMBL" id="GGH85301.1"/>
    </source>
</evidence>
<dbReference type="CDD" id="cd02570">
    <property type="entry name" value="PseudoU_synth_EcTruA"/>
    <property type="match status" value="1"/>
</dbReference>
<comment type="catalytic activity">
    <reaction evidence="4 7">
        <text>uridine(38/39/40) in tRNA = pseudouridine(38/39/40) in tRNA</text>
        <dbReference type="Rhea" id="RHEA:22376"/>
        <dbReference type="Rhea" id="RHEA-COMP:10085"/>
        <dbReference type="Rhea" id="RHEA-COMP:10087"/>
        <dbReference type="ChEBI" id="CHEBI:65314"/>
        <dbReference type="ChEBI" id="CHEBI:65315"/>
        <dbReference type="EC" id="5.4.99.12"/>
    </reaction>
</comment>
<dbReference type="EMBL" id="BMFV01000026">
    <property type="protein sequence ID" value="GGH85301.1"/>
    <property type="molecule type" value="Genomic_DNA"/>
</dbReference>
<keyword evidence="2 4" id="KW-0819">tRNA processing</keyword>
<reference evidence="9" key="2">
    <citation type="submission" date="2020-09" db="EMBL/GenBank/DDBJ databases">
        <authorList>
            <person name="Sun Q."/>
            <person name="Zhou Y."/>
        </authorList>
    </citation>
    <scope>NUCLEOTIDE SEQUENCE</scope>
    <source>
        <strain evidence="9">CGMCC 1.12777</strain>
    </source>
</reference>
<proteinExistence type="inferred from homology"/>
<keyword evidence="10" id="KW-1185">Reference proteome</keyword>
<dbReference type="Pfam" id="PF01416">
    <property type="entry name" value="PseudoU_synth_1"/>
    <property type="match status" value="2"/>
</dbReference>
<dbReference type="Proteomes" id="UP000656813">
    <property type="component" value="Unassembled WGS sequence"/>
</dbReference>
<dbReference type="RefSeq" id="WP_188498234.1">
    <property type="nucleotide sequence ID" value="NZ_BMFV01000026.1"/>
</dbReference>
<gene>
    <name evidence="9" type="primary">truA1</name>
    <name evidence="4" type="synonym">truA</name>
    <name evidence="9" type="ORF">GCM10007096_30370</name>
</gene>
<dbReference type="PANTHER" id="PTHR11142:SF0">
    <property type="entry name" value="TRNA PSEUDOURIDINE SYNTHASE-LIKE 1"/>
    <property type="match status" value="1"/>
</dbReference>
<organism evidence="9 10">
    <name type="scientific">Pullulanibacillus pueri</name>
    <dbReference type="NCBI Taxonomy" id="1437324"/>
    <lineage>
        <taxon>Bacteria</taxon>
        <taxon>Bacillati</taxon>
        <taxon>Bacillota</taxon>
        <taxon>Bacilli</taxon>
        <taxon>Bacillales</taxon>
        <taxon>Sporolactobacillaceae</taxon>
        <taxon>Pullulanibacillus</taxon>
    </lineage>
</organism>
<dbReference type="EC" id="5.4.99.12" evidence="4"/>
<dbReference type="GO" id="GO:0003723">
    <property type="term" value="F:RNA binding"/>
    <property type="evidence" value="ECO:0007669"/>
    <property type="project" value="InterPro"/>
</dbReference>
<comment type="subunit">
    <text evidence="4">Homodimer.</text>
</comment>
<evidence type="ECO:0000256" key="7">
    <source>
        <dbReference type="RuleBase" id="RU003792"/>
    </source>
</evidence>